<reference evidence="2" key="1">
    <citation type="submission" date="2021-02" db="EMBL/GenBank/DDBJ databases">
        <authorList>
            <person name="Dougan E. K."/>
            <person name="Rhodes N."/>
            <person name="Thang M."/>
            <person name="Chan C."/>
        </authorList>
    </citation>
    <scope>NUCLEOTIDE SEQUENCE</scope>
</reference>
<evidence type="ECO:0000256" key="1">
    <source>
        <dbReference type="SAM" id="MobiDB-lite"/>
    </source>
</evidence>
<feature type="non-terminal residue" evidence="2">
    <location>
        <position position="1"/>
    </location>
</feature>
<gene>
    <name evidence="2" type="ORF">SNEC2469_LOCUS21614</name>
</gene>
<evidence type="ECO:0008006" key="4">
    <source>
        <dbReference type="Google" id="ProtNLM"/>
    </source>
</evidence>
<sequence length="1033" mass="113476">MERQELQRWQLVLADPVEEAGLPVVEHMKLVRFPESMLLAALGSARAATVGKHVREWKKVKLYCLATSGKAWPVHVGMLLDYLHERYLEPCARTVPQAILASLSFLEKAGGVASDERFLSPLPALRNTVNQLTADLEATGSSEAEGKRVRFLPVFVSRHVFFMKPDWLEVGWSVWSSADMYFERDYFLPLPNADASGAMYRMSDYAHTLAGSKRLLRFLKRPFWDGQRWKLADKFLIVEADVLSFWTEHSERNWLVSVLASLGGPRDKRDFVGRWRVITASDEYIRTAQHVVITLQESALEGVRRDNRWHLVDGGLDDLEVFLADRGVGHVDALAQVALLRLGTSCAKGTKPGGSCPVPPADECILNLAEADAAPPFFIAVAEYDVPCKHCWRNGKQPQDPTREASGDLAMTDTRSDDQILASAESPLRYIMDDVGMPEAMQVKLFRKGFISLHIFAGIDETRAEVRQALATELPLDCSTGAEARVSMALLLTAWEVCRRQISVNDKKRAEAKLGVQDRFVQVTEYAAMREAVENGDGVLGDEELPSKTSKSLLAQKLEQVEDNAPHVEDLRDVTSAEGRTMTTPPGSPEELRLRRIGLAWLMGDKVAGLRTEDGRAPKWSLVLKYEAEVRKNAYKYIRAGEATDIGDAINKACRAPDLLAFHFVTPFSLGAFVLSSTTTSVLALPDSPHVPPPPEPLFARPGKGTGKGGGKDSLKGKGVQKTIAKHKFASDGRLICFFCNKSKGCAKKDCKFAHVCQRCLGEHSYTACFRSVVACGWGVFCTTGLRASKEGWERTGEAAWELEPSKAVDADLEASSEACAMVLVFVRLDGGLLSGGKFLDVQQLASSFADGKVVSCPFSAALIQEGRDLIFKALDSVGPTIAGDPDHKAFFSSSVSFAKGVRLGVGVKNPRVPAVFERKTKWRKYPEECLAEGCDRENYLSAKEHALEVQQQFLAEAEEEAMIEVPTAEALASYGSKLSVASLGAIEKKDGSCRVVHDGTHGVNVNARIKLRDQLRNPTAGDLCSVLKFMPG</sequence>
<dbReference type="OrthoDB" id="444694at2759"/>
<evidence type="ECO:0000313" key="3">
    <source>
        <dbReference type="Proteomes" id="UP000601435"/>
    </source>
</evidence>
<comment type="caution">
    <text evidence="2">The sequence shown here is derived from an EMBL/GenBank/DDBJ whole genome shotgun (WGS) entry which is preliminary data.</text>
</comment>
<keyword evidence="3" id="KW-1185">Reference proteome</keyword>
<accession>A0A812XIF1</accession>
<dbReference type="EMBL" id="CAJNJA010038371">
    <property type="protein sequence ID" value="CAE7746198.1"/>
    <property type="molecule type" value="Genomic_DNA"/>
</dbReference>
<proteinExistence type="predicted"/>
<dbReference type="Proteomes" id="UP000601435">
    <property type="component" value="Unassembled WGS sequence"/>
</dbReference>
<name>A0A812XIF1_9DINO</name>
<feature type="region of interest" description="Disordered" evidence="1">
    <location>
        <begin position="393"/>
        <end position="416"/>
    </location>
</feature>
<dbReference type="AlphaFoldDB" id="A0A812XIF1"/>
<organism evidence="2 3">
    <name type="scientific">Symbiodinium necroappetens</name>
    <dbReference type="NCBI Taxonomy" id="1628268"/>
    <lineage>
        <taxon>Eukaryota</taxon>
        <taxon>Sar</taxon>
        <taxon>Alveolata</taxon>
        <taxon>Dinophyceae</taxon>
        <taxon>Suessiales</taxon>
        <taxon>Symbiodiniaceae</taxon>
        <taxon>Symbiodinium</taxon>
    </lineage>
</organism>
<protein>
    <recommendedName>
        <fullName evidence="4">C3H1-type domain-containing protein</fullName>
    </recommendedName>
</protein>
<evidence type="ECO:0000313" key="2">
    <source>
        <dbReference type="EMBL" id="CAE7746198.1"/>
    </source>
</evidence>